<feature type="transmembrane region" description="Helical" evidence="1">
    <location>
        <begin position="6"/>
        <end position="29"/>
    </location>
</feature>
<keyword evidence="1" id="KW-0472">Membrane</keyword>
<gene>
    <name evidence="2" type="ORF">S12H4_25432</name>
</gene>
<evidence type="ECO:0000313" key="2">
    <source>
        <dbReference type="EMBL" id="GAI74228.1"/>
    </source>
</evidence>
<proteinExistence type="predicted"/>
<name>X1R118_9ZZZZ</name>
<reference evidence="2" key="1">
    <citation type="journal article" date="2014" name="Front. Microbiol.">
        <title>High frequency of phylogenetically diverse reductive dehalogenase-homologous genes in deep subseafloor sedimentary metagenomes.</title>
        <authorList>
            <person name="Kawai M."/>
            <person name="Futagami T."/>
            <person name="Toyoda A."/>
            <person name="Takaki Y."/>
            <person name="Nishi S."/>
            <person name="Hori S."/>
            <person name="Arai W."/>
            <person name="Tsubouchi T."/>
            <person name="Morono Y."/>
            <person name="Uchiyama I."/>
            <person name="Ito T."/>
            <person name="Fujiyama A."/>
            <person name="Inagaki F."/>
            <person name="Takami H."/>
        </authorList>
    </citation>
    <scope>NUCLEOTIDE SEQUENCE</scope>
    <source>
        <strain evidence="2">Expedition CK06-06</strain>
    </source>
</reference>
<evidence type="ECO:0008006" key="3">
    <source>
        <dbReference type="Google" id="ProtNLM"/>
    </source>
</evidence>
<feature type="non-terminal residue" evidence="2">
    <location>
        <position position="1"/>
    </location>
</feature>
<accession>X1R118</accession>
<protein>
    <recommendedName>
        <fullName evidence="3">Undecaprenyl-diphosphate phosphatase</fullName>
    </recommendedName>
</protein>
<evidence type="ECO:0000256" key="1">
    <source>
        <dbReference type="SAM" id="Phobius"/>
    </source>
</evidence>
<dbReference type="EMBL" id="BARW01014265">
    <property type="protein sequence ID" value="GAI74228.1"/>
    <property type="molecule type" value="Genomic_DNA"/>
</dbReference>
<feature type="non-terminal residue" evidence="2">
    <location>
        <position position="59"/>
    </location>
</feature>
<sequence length="59" mass="6709">REGSIFGTLNLFTIIITTLVSFLMGYLTIELLLRIAKKINFGYFCVLYGVTAYLIIIPF</sequence>
<comment type="caution">
    <text evidence="2">The sequence shown here is derived from an EMBL/GenBank/DDBJ whole genome shotgun (WGS) entry which is preliminary data.</text>
</comment>
<organism evidence="2">
    <name type="scientific">marine sediment metagenome</name>
    <dbReference type="NCBI Taxonomy" id="412755"/>
    <lineage>
        <taxon>unclassified sequences</taxon>
        <taxon>metagenomes</taxon>
        <taxon>ecological metagenomes</taxon>
    </lineage>
</organism>
<feature type="transmembrane region" description="Helical" evidence="1">
    <location>
        <begin position="41"/>
        <end position="58"/>
    </location>
</feature>
<keyword evidence="1" id="KW-1133">Transmembrane helix</keyword>
<dbReference type="AlphaFoldDB" id="X1R118"/>
<keyword evidence="1" id="KW-0812">Transmembrane</keyword>